<dbReference type="Proteomes" id="UP000017938">
    <property type="component" value="Unassembled WGS sequence"/>
</dbReference>
<name>R6TV52_9BACT</name>
<reference evidence="1" key="1">
    <citation type="submission" date="2012-11" db="EMBL/GenBank/DDBJ databases">
        <title>Dependencies among metagenomic species, viruses, plasmids and units of genetic variation.</title>
        <authorList>
            <person name="Nielsen H.B."/>
            <person name="Almeida M."/>
            <person name="Juncker A.S."/>
            <person name="Rasmussen S."/>
            <person name="Li J."/>
            <person name="Sunagawa S."/>
            <person name="Plichta D."/>
            <person name="Gautier L."/>
            <person name="Le Chatelier E."/>
            <person name="Peletier E."/>
            <person name="Bonde I."/>
            <person name="Nielsen T."/>
            <person name="Manichanh C."/>
            <person name="Arumugam M."/>
            <person name="Batto J."/>
            <person name="Santos M.B.Q.D."/>
            <person name="Blom N."/>
            <person name="Borruel N."/>
            <person name="Burgdorf K.S."/>
            <person name="Boumezbeur F."/>
            <person name="Casellas F."/>
            <person name="Dore J."/>
            <person name="Guarner F."/>
            <person name="Hansen T."/>
            <person name="Hildebrand F."/>
            <person name="Kaas R.S."/>
            <person name="Kennedy S."/>
            <person name="Kristiansen K."/>
            <person name="Kultima J.R."/>
            <person name="Leonard P."/>
            <person name="Levenez F."/>
            <person name="Lund O."/>
            <person name="Moumen B."/>
            <person name="Le Paslier D."/>
            <person name="Pons N."/>
            <person name="Pedersen O."/>
            <person name="Prifti E."/>
            <person name="Qin J."/>
            <person name="Raes J."/>
            <person name="Tap J."/>
            <person name="Tims S."/>
            <person name="Ussery D.W."/>
            <person name="Yamada T."/>
            <person name="MetaHit consortium"/>
            <person name="Renault P."/>
            <person name="Sicheritz-Ponten T."/>
            <person name="Bork P."/>
            <person name="Wang J."/>
            <person name="Brunak S."/>
            <person name="Ehrlich S.D."/>
        </authorList>
    </citation>
    <scope>NUCLEOTIDE SEQUENCE [LARGE SCALE GENOMIC DNA]</scope>
</reference>
<comment type="caution">
    <text evidence="1">The sequence shown here is derived from an EMBL/GenBank/DDBJ whole genome shotgun (WGS) entry which is preliminary data.</text>
</comment>
<dbReference type="AlphaFoldDB" id="R6TV52"/>
<dbReference type="EMBL" id="CBFW010000436">
    <property type="protein sequence ID" value="CDC77343.1"/>
    <property type="molecule type" value="Genomic_DNA"/>
</dbReference>
<proteinExistence type="predicted"/>
<evidence type="ECO:0000313" key="2">
    <source>
        <dbReference type="Proteomes" id="UP000017938"/>
    </source>
</evidence>
<accession>R6TV52</accession>
<organism evidence="1 2">
    <name type="scientific">Candidatus Colimorpha enterica</name>
    <dbReference type="NCBI Taxonomy" id="3083063"/>
    <lineage>
        <taxon>Bacteria</taxon>
        <taxon>Pseudomonadati</taxon>
        <taxon>Bacteroidota</taxon>
        <taxon>Bacteroidia</taxon>
        <taxon>Bacteroidales</taxon>
        <taxon>Candidatus Colimorpha</taxon>
    </lineage>
</organism>
<protein>
    <submittedName>
        <fullName evidence="1">Uncharacterized protein</fullName>
    </submittedName>
</protein>
<sequence length="364" mass="39311">MLASCNIRTGRAVCSLAAVNFNATAHSRTLFPVISSVIVPGRRRGVSAGRNRCTGCNDFITAEALCVAGIAVNLILVVGFAGVNGRCTAYMDACILVAQESVRIVMFHISAVRAGIVVHRFVTAVSGSFQCFHFLRFSSIAVSSITAVRLMTHRTNGFSRTGCCSSGVACKVTQRNLIDFYIGCVEKLSAIVAFLVLVPTFYRTGRVLCRYGRLVCVSTGYRYRTGIGKVSVSSFDGDDCSTFANAGYCSGSCVYGCNSKVVRRKRNSFVCCFCRGNGERRSLCLTDIDGQCLVNCYACNRYGCGSHCDSSRSNGKAGCVVLECLARAKFQIFQSHRYSACEVIVHFALEGRQRSISVTLVVSS</sequence>
<gene>
    <name evidence="1" type="ORF">BN580_00383</name>
</gene>
<evidence type="ECO:0000313" key="1">
    <source>
        <dbReference type="EMBL" id="CDC77343.1"/>
    </source>
</evidence>